<proteinExistence type="predicted"/>
<organism evidence="2 3">
    <name type="scientific">Littorina saxatilis</name>
    <dbReference type="NCBI Taxonomy" id="31220"/>
    <lineage>
        <taxon>Eukaryota</taxon>
        <taxon>Metazoa</taxon>
        <taxon>Spiralia</taxon>
        <taxon>Lophotrochozoa</taxon>
        <taxon>Mollusca</taxon>
        <taxon>Gastropoda</taxon>
        <taxon>Caenogastropoda</taxon>
        <taxon>Littorinimorpha</taxon>
        <taxon>Littorinoidea</taxon>
        <taxon>Littorinidae</taxon>
        <taxon>Littorina</taxon>
    </lineage>
</organism>
<feature type="compositionally biased region" description="Basic and acidic residues" evidence="1">
    <location>
        <begin position="154"/>
        <end position="164"/>
    </location>
</feature>
<evidence type="ECO:0000313" key="2">
    <source>
        <dbReference type="EMBL" id="KAK7099762.1"/>
    </source>
</evidence>
<dbReference type="Proteomes" id="UP001374579">
    <property type="component" value="Unassembled WGS sequence"/>
</dbReference>
<evidence type="ECO:0000256" key="1">
    <source>
        <dbReference type="SAM" id="MobiDB-lite"/>
    </source>
</evidence>
<feature type="region of interest" description="Disordered" evidence="1">
    <location>
        <begin position="121"/>
        <end position="187"/>
    </location>
</feature>
<dbReference type="AlphaFoldDB" id="A0AAN9B6N6"/>
<name>A0AAN9B6N6_9CAEN</name>
<reference evidence="2 3" key="1">
    <citation type="submission" date="2024-02" db="EMBL/GenBank/DDBJ databases">
        <title>Chromosome-scale genome assembly of the rough periwinkle Littorina saxatilis.</title>
        <authorList>
            <person name="De Jode A."/>
            <person name="Faria R."/>
            <person name="Formenti G."/>
            <person name="Sims Y."/>
            <person name="Smith T.P."/>
            <person name="Tracey A."/>
            <person name="Wood J.M.D."/>
            <person name="Zagrodzka Z.B."/>
            <person name="Johannesson K."/>
            <person name="Butlin R.K."/>
            <person name="Leder E.H."/>
        </authorList>
    </citation>
    <scope>NUCLEOTIDE SEQUENCE [LARGE SCALE GENOMIC DNA]</scope>
    <source>
        <strain evidence="2">Snail1</strain>
        <tissue evidence="2">Muscle</tissue>
    </source>
</reference>
<protein>
    <submittedName>
        <fullName evidence="2">Uncharacterized protein</fullName>
    </submittedName>
</protein>
<keyword evidence="3" id="KW-1185">Reference proteome</keyword>
<comment type="caution">
    <text evidence="2">The sequence shown here is derived from an EMBL/GenBank/DDBJ whole genome shotgun (WGS) entry which is preliminary data.</text>
</comment>
<gene>
    <name evidence="2" type="ORF">V1264_022819</name>
</gene>
<sequence length="187" mass="20992">MIPRTSIDEANKHLSLLHTRVSGLEKTVAEQHDALVAKDEHLQSKLAEISSAKDAEIEGLRRKLHETERTVYLLQQQVQHKDHEIETLQHKFGSLETLLSHRTSVQHLLHAMKEAEKNIREVDHSRGSPPPDPHAHSKDPPMNGVNGVLSSPESHTDHKADHPTKRGSAYKKGQGKSKKGTGKEFYL</sequence>
<dbReference type="EMBL" id="JBAMIC010000011">
    <property type="protein sequence ID" value="KAK7099762.1"/>
    <property type="molecule type" value="Genomic_DNA"/>
</dbReference>
<evidence type="ECO:0000313" key="3">
    <source>
        <dbReference type="Proteomes" id="UP001374579"/>
    </source>
</evidence>
<accession>A0AAN9B6N6</accession>